<dbReference type="SUPFAM" id="SSF52058">
    <property type="entry name" value="L domain-like"/>
    <property type="match status" value="1"/>
</dbReference>
<keyword evidence="2" id="KW-0418">Kinase</keyword>
<evidence type="ECO:0000256" key="3">
    <source>
        <dbReference type="ARBA" id="ARBA00023180"/>
    </source>
</evidence>
<dbReference type="Proteomes" id="UP001381693">
    <property type="component" value="Unassembled WGS sequence"/>
</dbReference>
<dbReference type="Pfam" id="PF00757">
    <property type="entry name" value="Furin-like"/>
    <property type="match status" value="1"/>
</dbReference>
<sequence length="246" mass="27652">MDPSTSGSFPSVNRDAKPTYCGSKRVVNYVWNLELLRGCEIIEGSLEIILIESKEDISGEWEKYSFPELVQITGFLLIYRVDGLVSLGHLFPNLAVIRGTILHQRYALVIYEALHMEKINLYSLTSILRGSVRIQNNFNLCYISTVDWSLITSNEVAGMDNVFKRNNDYTCPPCNTSECHRCWGSSKCQKMCPPECRGGCTSKGECCHEFCIGGCYEPHNSSACFACRNVSYKGDCVNACPRISYK</sequence>
<dbReference type="InterPro" id="IPR036941">
    <property type="entry name" value="Rcpt_L-dom_sf"/>
</dbReference>
<dbReference type="InterPro" id="IPR006211">
    <property type="entry name" value="Furin-like_Cys-rich_dom"/>
</dbReference>
<comment type="caution">
    <text evidence="6">The sequence shown here is derived from an EMBL/GenBank/DDBJ whole genome shotgun (WGS) entry which is preliminary data.</text>
</comment>
<dbReference type="InterPro" id="IPR000494">
    <property type="entry name" value="Rcpt_L-dom"/>
</dbReference>
<feature type="non-terminal residue" evidence="6">
    <location>
        <position position="246"/>
    </location>
</feature>
<feature type="domain" description="Furin-like cysteine-rich" evidence="4">
    <location>
        <begin position="170"/>
        <end position="246"/>
    </location>
</feature>
<feature type="domain" description="Receptor L-domain" evidence="5">
    <location>
        <begin position="38"/>
        <end position="151"/>
    </location>
</feature>
<protein>
    <submittedName>
        <fullName evidence="6">Insulin-like growth factor 1 receptor</fullName>
        <ecNumber evidence="6">2.7.10.1</ecNumber>
    </submittedName>
</protein>
<evidence type="ECO:0000259" key="5">
    <source>
        <dbReference type="Pfam" id="PF01030"/>
    </source>
</evidence>
<reference evidence="6 7" key="1">
    <citation type="submission" date="2023-11" db="EMBL/GenBank/DDBJ databases">
        <title>Halocaridina rubra genome assembly.</title>
        <authorList>
            <person name="Smith C."/>
        </authorList>
    </citation>
    <scope>NUCLEOTIDE SEQUENCE [LARGE SCALE GENOMIC DNA]</scope>
    <source>
        <strain evidence="6">EP-1</strain>
        <tissue evidence="6">Whole</tissue>
    </source>
</reference>
<evidence type="ECO:0000313" key="6">
    <source>
        <dbReference type="EMBL" id="KAK7075324.1"/>
    </source>
</evidence>
<dbReference type="SMART" id="SM00261">
    <property type="entry name" value="FU"/>
    <property type="match status" value="1"/>
</dbReference>
<keyword evidence="6" id="KW-0675">Receptor</keyword>
<dbReference type="EC" id="2.7.10.1" evidence="6"/>
<dbReference type="Gene3D" id="3.80.20.20">
    <property type="entry name" value="Receptor L-domain"/>
    <property type="match status" value="1"/>
</dbReference>
<keyword evidence="2" id="KW-0829">Tyrosine-protein kinase</keyword>
<comment type="subcellular location">
    <subcellularLocation>
        <location evidence="1">Membrane</location>
        <topology evidence="1">Single-pass type I membrane protein</topology>
    </subcellularLocation>
</comment>
<dbReference type="EMBL" id="JAXCGZ010011324">
    <property type="protein sequence ID" value="KAK7075324.1"/>
    <property type="molecule type" value="Genomic_DNA"/>
</dbReference>
<name>A0AAN9A5U7_HALRR</name>
<proteinExistence type="predicted"/>
<keyword evidence="3" id="KW-0325">Glycoprotein</keyword>
<dbReference type="Pfam" id="PF01030">
    <property type="entry name" value="Recep_L_domain"/>
    <property type="match status" value="1"/>
</dbReference>
<gene>
    <name evidence="6" type="primary">IGF1R</name>
    <name evidence="6" type="ORF">SK128_012425</name>
</gene>
<evidence type="ECO:0000256" key="1">
    <source>
        <dbReference type="ARBA" id="ARBA00004479"/>
    </source>
</evidence>
<organism evidence="6 7">
    <name type="scientific">Halocaridina rubra</name>
    <name type="common">Hawaiian red shrimp</name>
    <dbReference type="NCBI Taxonomy" id="373956"/>
    <lineage>
        <taxon>Eukaryota</taxon>
        <taxon>Metazoa</taxon>
        <taxon>Ecdysozoa</taxon>
        <taxon>Arthropoda</taxon>
        <taxon>Crustacea</taxon>
        <taxon>Multicrustacea</taxon>
        <taxon>Malacostraca</taxon>
        <taxon>Eumalacostraca</taxon>
        <taxon>Eucarida</taxon>
        <taxon>Decapoda</taxon>
        <taxon>Pleocyemata</taxon>
        <taxon>Caridea</taxon>
        <taxon>Atyoidea</taxon>
        <taxon>Atyidae</taxon>
        <taxon>Halocaridina</taxon>
    </lineage>
</organism>
<evidence type="ECO:0000256" key="2">
    <source>
        <dbReference type="ARBA" id="ARBA00023137"/>
    </source>
</evidence>
<evidence type="ECO:0000259" key="4">
    <source>
        <dbReference type="Pfam" id="PF00757"/>
    </source>
</evidence>
<keyword evidence="7" id="KW-1185">Reference proteome</keyword>
<dbReference type="AlphaFoldDB" id="A0AAN9A5U7"/>
<dbReference type="GO" id="GO:0004714">
    <property type="term" value="F:transmembrane receptor protein tyrosine kinase activity"/>
    <property type="evidence" value="ECO:0007669"/>
    <property type="project" value="UniProtKB-EC"/>
</dbReference>
<evidence type="ECO:0000313" key="7">
    <source>
        <dbReference type="Proteomes" id="UP001381693"/>
    </source>
</evidence>
<accession>A0AAN9A5U7</accession>
<dbReference type="InterPro" id="IPR006212">
    <property type="entry name" value="Furin_repeat"/>
</dbReference>
<dbReference type="GO" id="GO:0016020">
    <property type="term" value="C:membrane"/>
    <property type="evidence" value="ECO:0007669"/>
    <property type="project" value="UniProtKB-SubCell"/>
</dbReference>
<keyword evidence="6" id="KW-0808">Transferase</keyword>